<dbReference type="EMBL" id="FNJH01000010">
    <property type="protein sequence ID" value="SDP82289.1"/>
    <property type="molecule type" value="Genomic_DNA"/>
</dbReference>
<dbReference type="GeneID" id="65077819"/>
<reference evidence="2 4" key="2">
    <citation type="submission" date="2016-10" db="EMBL/GenBank/DDBJ databases">
        <authorList>
            <person name="Varghese N."/>
            <person name="Submissions S."/>
        </authorList>
    </citation>
    <scope>NUCLEOTIDE SEQUENCE [LARGE SCALE GENOMIC DNA]</scope>
    <source>
        <strain evidence="2 4">DSM 14939</strain>
    </source>
</reference>
<name>A0A0P9RIZ9_9PSED</name>
<dbReference type="Proteomes" id="UP000183042">
    <property type="component" value="Unassembled WGS sequence"/>
</dbReference>
<dbReference type="Proteomes" id="UP000050411">
    <property type="component" value="Unassembled WGS sequence"/>
</dbReference>
<sequence length="60" mass="7160">MSDMTDVACDSRNLSYTREYMHGLEEQQIIQGFRRLTDDEKRRVLRLVDLLVCHPECEED</sequence>
<protein>
    <submittedName>
        <fullName evidence="1">Uncharacterized protein</fullName>
    </submittedName>
</protein>
<proteinExistence type="predicted"/>
<dbReference type="PATRIC" id="fig|200452.3.peg.1798"/>
<comment type="caution">
    <text evidence="1">The sequence shown here is derived from an EMBL/GenBank/DDBJ whole genome shotgun (WGS) entry which is preliminary data.</text>
</comment>
<reference evidence="1 3" key="1">
    <citation type="submission" date="2015-09" db="EMBL/GenBank/DDBJ databases">
        <title>Genome announcement of multiple Pseudomonas syringae strains.</title>
        <authorList>
            <person name="Thakur S."/>
            <person name="Wang P.W."/>
            <person name="Gong Y."/>
            <person name="Weir B.S."/>
            <person name="Guttman D.S."/>
        </authorList>
    </citation>
    <scope>NUCLEOTIDE SEQUENCE [LARGE SCALE GENOMIC DNA]</scope>
    <source>
        <strain evidence="1 3">ICMP19117</strain>
    </source>
</reference>
<organism evidence="1 3">
    <name type="scientific">Pseudomonas congelans</name>
    <dbReference type="NCBI Taxonomy" id="200452"/>
    <lineage>
        <taxon>Bacteria</taxon>
        <taxon>Pseudomonadati</taxon>
        <taxon>Pseudomonadota</taxon>
        <taxon>Gammaproteobacteria</taxon>
        <taxon>Pseudomonadales</taxon>
        <taxon>Pseudomonadaceae</taxon>
        <taxon>Pseudomonas</taxon>
    </lineage>
</organism>
<evidence type="ECO:0000313" key="2">
    <source>
        <dbReference type="EMBL" id="SDP82289.1"/>
    </source>
</evidence>
<gene>
    <name evidence="1" type="ORF">ALO92_101165</name>
    <name evidence="2" type="ORF">SAMN05216596_11089</name>
</gene>
<dbReference type="EMBL" id="LJQB01000061">
    <property type="protein sequence ID" value="KPW84132.1"/>
    <property type="molecule type" value="Genomic_DNA"/>
</dbReference>
<dbReference type="AlphaFoldDB" id="A0A0P9RIZ9"/>
<evidence type="ECO:0000313" key="3">
    <source>
        <dbReference type="Proteomes" id="UP000050411"/>
    </source>
</evidence>
<keyword evidence="4" id="KW-1185">Reference proteome</keyword>
<evidence type="ECO:0000313" key="4">
    <source>
        <dbReference type="Proteomes" id="UP000183042"/>
    </source>
</evidence>
<dbReference type="RefSeq" id="WP_054993746.1">
    <property type="nucleotide sequence ID" value="NZ_FNJH01000010.1"/>
</dbReference>
<accession>A0A0P9RIZ9</accession>
<evidence type="ECO:0000313" key="1">
    <source>
        <dbReference type="EMBL" id="KPW84132.1"/>
    </source>
</evidence>